<gene>
    <name evidence="1" type="ORF">LCGC14_2758430</name>
</gene>
<organism evidence="1">
    <name type="scientific">marine sediment metagenome</name>
    <dbReference type="NCBI Taxonomy" id="412755"/>
    <lineage>
        <taxon>unclassified sequences</taxon>
        <taxon>metagenomes</taxon>
        <taxon>ecological metagenomes</taxon>
    </lineage>
</organism>
<comment type="caution">
    <text evidence="1">The sequence shown here is derived from an EMBL/GenBank/DDBJ whole genome shotgun (WGS) entry which is preliminary data.</text>
</comment>
<dbReference type="EMBL" id="LAZR01050639">
    <property type="protein sequence ID" value="KKK86918.1"/>
    <property type="molecule type" value="Genomic_DNA"/>
</dbReference>
<sequence length="36" mass="4029">DNNDYLSIGYPQSTITSLGSNYDILSSFIAYLKELI</sequence>
<evidence type="ECO:0000313" key="1">
    <source>
        <dbReference type="EMBL" id="KKK86918.1"/>
    </source>
</evidence>
<dbReference type="AlphaFoldDB" id="A0A0F8YZS3"/>
<accession>A0A0F8YZS3</accession>
<reference evidence="1" key="1">
    <citation type="journal article" date="2015" name="Nature">
        <title>Complex archaea that bridge the gap between prokaryotes and eukaryotes.</title>
        <authorList>
            <person name="Spang A."/>
            <person name="Saw J.H."/>
            <person name="Jorgensen S.L."/>
            <person name="Zaremba-Niedzwiedzka K."/>
            <person name="Martijn J."/>
            <person name="Lind A.E."/>
            <person name="van Eijk R."/>
            <person name="Schleper C."/>
            <person name="Guy L."/>
            <person name="Ettema T.J."/>
        </authorList>
    </citation>
    <scope>NUCLEOTIDE SEQUENCE</scope>
</reference>
<proteinExistence type="predicted"/>
<name>A0A0F8YZS3_9ZZZZ</name>
<protein>
    <submittedName>
        <fullName evidence="1">Uncharacterized protein</fullName>
    </submittedName>
</protein>
<feature type="non-terminal residue" evidence="1">
    <location>
        <position position="1"/>
    </location>
</feature>